<dbReference type="Pfam" id="PF01408">
    <property type="entry name" value="GFO_IDH_MocA"/>
    <property type="match status" value="1"/>
</dbReference>
<feature type="domain" description="GFO/IDH/MocA-like oxidoreductase" evidence="4">
    <location>
        <begin position="132"/>
        <end position="246"/>
    </location>
</feature>
<dbReference type="GO" id="GO:0000166">
    <property type="term" value="F:nucleotide binding"/>
    <property type="evidence" value="ECO:0007669"/>
    <property type="project" value="InterPro"/>
</dbReference>
<dbReference type="InterPro" id="IPR050984">
    <property type="entry name" value="Gfo/Idh/MocA_domain"/>
</dbReference>
<dbReference type="InterPro" id="IPR000683">
    <property type="entry name" value="Gfo/Idh/MocA-like_OxRdtase_N"/>
</dbReference>
<evidence type="ECO:0000313" key="5">
    <source>
        <dbReference type="EMBL" id="MDZ5757350.1"/>
    </source>
</evidence>
<evidence type="ECO:0000256" key="2">
    <source>
        <dbReference type="ARBA" id="ARBA00023002"/>
    </source>
</evidence>
<feature type="domain" description="Gfo/Idh/MocA-like oxidoreductase N-terminal" evidence="3">
    <location>
        <begin position="6"/>
        <end position="120"/>
    </location>
</feature>
<dbReference type="SUPFAM" id="SSF51735">
    <property type="entry name" value="NAD(P)-binding Rossmann-fold domains"/>
    <property type="match status" value="1"/>
</dbReference>
<protein>
    <submittedName>
        <fullName evidence="5">Gfo/Idh/MocA family oxidoreductase</fullName>
    </submittedName>
</protein>
<evidence type="ECO:0000259" key="3">
    <source>
        <dbReference type="Pfam" id="PF01408"/>
    </source>
</evidence>
<evidence type="ECO:0000256" key="1">
    <source>
        <dbReference type="ARBA" id="ARBA00010928"/>
    </source>
</evidence>
<comment type="similarity">
    <text evidence="1">Belongs to the Gfo/Idh/MocA family.</text>
</comment>
<evidence type="ECO:0000259" key="4">
    <source>
        <dbReference type="Pfam" id="PF22725"/>
    </source>
</evidence>
<dbReference type="Proteomes" id="UP001290462">
    <property type="component" value="Unassembled WGS sequence"/>
</dbReference>
<dbReference type="RefSeq" id="WP_322808326.1">
    <property type="nucleotide sequence ID" value="NZ_JAVBVO010000001.1"/>
</dbReference>
<accession>A0AAW9JUM3</accession>
<dbReference type="Pfam" id="PF22725">
    <property type="entry name" value="GFO_IDH_MocA_C3"/>
    <property type="match status" value="1"/>
</dbReference>
<gene>
    <name evidence="5" type="ORF">RAK27_01605</name>
</gene>
<sequence length="326" mass="35978">MKKINYGILSTASIVPRFVAGVNASQHGFVKGIASRSIEKAELLAKELAIPNVYGSYEAICQDSEIEIIYVATYNKAHYSAAMLALKNGKHVLLEKPFCLTVKEAKELFAYAKEHNLFIMEAQKAVFLPATLKVKELIETGIIGKIRYVNASSSHLGVERIKWFDSLESGGGTLFGSGTYPLEYLQFVLGNQFSSWTGTCLGKPNQSDSQCTLSLKLGEDTLATIFITTLVDAPSALTIYGEKGSITIPNYWKATELTVTINGEESEIFKFPMLSEFAYEVDHVNSCLEKGFIQSPWMSESVTVSTITIIETMYQEWLGNGLLTIK</sequence>
<dbReference type="Gene3D" id="3.40.50.720">
    <property type="entry name" value="NAD(P)-binding Rossmann-like Domain"/>
    <property type="match status" value="1"/>
</dbReference>
<dbReference type="InterPro" id="IPR055170">
    <property type="entry name" value="GFO_IDH_MocA-like_dom"/>
</dbReference>
<reference evidence="5" key="1">
    <citation type="submission" date="2023-08" db="EMBL/GenBank/DDBJ databases">
        <title>Genomic characterization of piscicolin 126 produced by Carnobacterium maltaromaticum CM22 strain isolated from salmon (Salmo salar).</title>
        <authorList>
            <person name="Gonzalez-Gragera E."/>
            <person name="Garcia-Lopez J.D."/>
            <person name="Teso-Perez C."/>
            <person name="Gimenez-Hernandez I."/>
            <person name="Peralta-Sanchez J.M."/>
            <person name="Valdivia E."/>
            <person name="Montalban-Lopez M."/>
            <person name="Martin-Platero A.M."/>
            <person name="Banos A."/>
            <person name="Martinez-Bueno M."/>
        </authorList>
    </citation>
    <scope>NUCLEOTIDE SEQUENCE</scope>
    <source>
        <strain evidence="5">CM22</strain>
    </source>
</reference>
<dbReference type="AlphaFoldDB" id="A0AAW9JUM3"/>
<dbReference type="PANTHER" id="PTHR22604">
    <property type="entry name" value="OXIDOREDUCTASES"/>
    <property type="match status" value="1"/>
</dbReference>
<dbReference type="GO" id="GO:0016491">
    <property type="term" value="F:oxidoreductase activity"/>
    <property type="evidence" value="ECO:0007669"/>
    <property type="project" value="UniProtKB-KW"/>
</dbReference>
<dbReference type="PANTHER" id="PTHR22604:SF105">
    <property type="entry name" value="TRANS-1,2-DIHYDROBENZENE-1,2-DIOL DEHYDROGENASE"/>
    <property type="match status" value="1"/>
</dbReference>
<organism evidence="5 6">
    <name type="scientific">Carnobacterium maltaromaticum</name>
    <name type="common">Carnobacterium piscicola</name>
    <dbReference type="NCBI Taxonomy" id="2751"/>
    <lineage>
        <taxon>Bacteria</taxon>
        <taxon>Bacillati</taxon>
        <taxon>Bacillota</taxon>
        <taxon>Bacilli</taxon>
        <taxon>Lactobacillales</taxon>
        <taxon>Carnobacteriaceae</taxon>
        <taxon>Carnobacterium</taxon>
    </lineage>
</organism>
<dbReference type="InterPro" id="IPR036291">
    <property type="entry name" value="NAD(P)-bd_dom_sf"/>
</dbReference>
<comment type="caution">
    <text evidence="5">The sequence shown here is derived from an EMBL/GenBank/DDBJ whole genome shotgun (WGS) entry which is preliminary data.</text>
</comment>
<proteinExistence type="inferred from homology"/>
<evidence type="ECO:0000313" key="6">
    <source>
        <dbReference type="Proteomes" id="UP001290462"/>
    </source>
</evidence>
<dbReference type="EMBL" id="JAVBVO010000001">
    <property type="protein sequence ID" value="MDZ5757350.1"/>
    <property type="molecule type" value="Genomic_DNA"/>
</dbReference>
<dbReference type="SUPFAM" id="SSF55347">
    <property type="entry name" value="Glyceraldehyde-3-phosphate dehydrogenase-like, C-terminal domain"/>
    <property type="match status" value="1"/>
</dbReference>
<name>A0AAW9JUM3_CARML</name>
<keyword evidence="2" id="KW-0560">Oxidoreductase</keyword>
<dbReference type="Gene3D" id="3.30.360.10">
    <property type="entry name" value="Dihydrodipicolinate Reductase, domain 2"/>
    <property type="match status" value="1"/>
</dbReference>